<name>A0ABX7T240_9SPHN</name>
<evidence type="ECO:0000256" key="1">
    <source>
        <dbReference type="SAM" id="SignalP"/>
    </source>
</evidence>
<evidence type="ECO:0000313" key="2">
    <source>
        <dbReference type="EMBL" id="QTD55630.1"/>
    </source>
</evidence>
<dbReference type="RefSeq" id="WP_207987466.1">
    <property type="nucleotide sequence ID" value="NZ_CP071794.1"/>
</dbReference>
<dbReference type="EMBL" id="CP071794">
    <property type="protein sequence ID" value="QTD55630.1"/>
    <property type="molecule type" value="Genomic_DNA"/>
</dbReference>
<dbReference type="Proteomes" id="UP000663923">
    <property type="component" value="Chromosome"/>
</dbReference>
<dbReference type="InterPro" id="IPR035959">
    <property type="entry name" value="RutC-like_sf"/>
</dbReference>
<feature type="chain" id="PRO_5047113209" description="RidA family protein" evidence="1">
    <location>
        <begin position="27"/>
        <end position="170"/>
    </location>
</feature>
<sequence length="170" mass="18479">MRQAKAIFFTAIAAMVLIHAPTAASAQKQVIIPETLKDSYENFRFAPAVRAGDMVYLSGVVARLQDDETDADITPAVVRAFEEIEMILKASGGDWRDVVDVTSYLTDLDKYIGPMWAVKQERVPAPYPAWTAIGVSQLFGGEKAIIEIKVTAYLPLAEAAQSGTDGKAEN</sequence>
<dbReference type="PANTHER" id="PTHR11803:SF39">
    <property type="entry name" value="2-IMINOBUTANOATE_2-IMINOPROPANOATE DEAMINASE"/>
    <property type="match status" value="1"/>
</dbReference>
<accession>A0ABX7T240</accession>
<evidence type="ECO:0008006" key="4">
    <source>
        <dbReference type="Google" id="ProtNLM"/>
    </source>
</evidence>
<evidence type="ECO:0000313" key="3">
    <source>
        <dbReference type="Proteomes" id="UP000663923"/>
    </source>
</evidence>
<dbReference type="Gene3D" id="3.30.1330.40">
    <property type="entry name" value="RutC-like"/>
    <property type="match status" value="1"/>
</dbReference>
<keyword evidence="3" id="KW-1185">Reference proteome</keyword>
<reference evidence="2 3" key="1">
    <citation type="submission" date="2021-03" db="EMBL/GenBank/DDBJ databases">
        <title>Complete genome of Parasphingorhabdus_sp.JHSY0214.</title>
        <authorList>
            <person name="Yoo J.H."/>
            <person name="Bae J.W."/>
        </authorList>
    </citation>
    <scope>NUCLEOTIDE SEQUENCE [LARGE SCALE GENOMIC DNA]</scope>
    <source>
        <strain evidence="2 3">JHSY0214</strain>
    </source>
</reference>
<keyword evidence="1" id="KW-0732">Signal</keyword>
<organism evidence="2 3">
    <name type="scientific">Parasphingorhabdus cellanae</name>
    <dbReference type="NCBI Taxonomy" id="2806553"/>
    <lineage>
        <taxon>Bacteria</taxon>
        <taxon>Pseudomonadati</taxon>
        <taxon>Pseudomonadota</taxon>
        <taxon>Alphaproteobacteria</taxon>
        <taxon>Sphingomonadales</taxon>
        <taxon>Sphingomonadaceae</taxon>
        <taxon>Parasphingorhabdus</taxon>
    </lineage>
</organism>
<dbReference type="SUPFAM" id="SSF55298">
    <property type="entry name" value="YjgF-like"/>
    <property type="match status" value="1"/>
</dbReference>
<gene>
    <name evidence="2" type="ORF">J4G78_15750</name>
</gene>
<dbReference type="Pfam" id="PF01042">
    <property type="entry name" value="Ribonuc_L-PSP"/>
    <property type="match status" value="1"/>
</dbReference>
<dbReference type="InterPro" id="IPR006175">
    <property type="entry name" value="YjgF/YER057c/UK114"/>
</dbReference>
<dbReference type="PANTHER" id="PTHR11803">
    <property type="entry name" value="2-IMINOBUTANOATE/2-IMINOPROPANOATE DEAMINASE RIDA"/>
    <property type="match status" value="1"/>
</dbReference>
<protein>
    <recommendedName>
        <fullName evidence="4">RidA family protein</fullName>
    </recommendedName>
</protein>
<proteinExistence type="predicted"/>
<feature type="signal peptide" evidence="1">
    <location>
        <begin position="1"/>
        <end position="26"/>
    </location>
</feature>